<dbReference type="Proteomes" id="UP000762676">
    <property type="component" value="Unassembled WGS sequence"/>
</dbReference>
<name>A0AAV4IWE2_9GAST</name>
<feature type="domain" description="Transposable element P transposase-like RNase H C-terminal" evidence="1">
    <location>
        <begin position="106"/>
        <end position="136"/>
    </location>
</feature>
<comment type="caution">
    <text evidence="2">The sequence shown here is derived from an EMBL/GenBank/DDBJ whole genome shotgun (WGS) entry which is preliminary data.</text>
</comment>
<dbReference type="Pfam" id="PF21789">
    <property type="entry name" value="TNP-like_RNaseH_C"/>
    <property type="match status" value="1"/>
</dbReference>
<evidence type="ECO:0000313" key="2">
    <source>
        <dbReference type="EMBL" id="GFS12816.1"/>
    </source>
</evidence>
<sequence>MVQLKALDPVASATADFIDYVDKLFNCFNSRNLCSKGPMAHPLSPSSGHVAFLQQALEMFKSIRCKNKSGNLPCLSGWQLSITCLLQLWDDLRSNHDTKYLLTARLNHDCLENLFSVVRGKGGRRTNPSPREFRGAIKQTTVDAILLTGEGKNCQEDIYDRRVPVFL</sequence>
<organism evidence="2 3">
    <name type="scientific">Elysia marginata</name>
    <dbReference type="NCBI Taxonomy" id="1093978"/>
    <lineage>
        <taxon>Eukaryota</taxon>
        <taxon>Metazoa</taxon>
        <taxon>Spiralia</taxon>
        <taxon>Lophotrochozoa</taxon>
        <taxon>Mollusca</taxon>
        <taxon>Gastropoda</taxon>
        <taxon>Heterobranchia</taxon>
        <taxon>Euthyneura</taxon>
        <taxon>Panpulmonata</taxon>
        <taxon>Sacoglossa</taxon>
        <taxon>Placobranchoidea</taxon>
        <taxon>Plakobranchidae</taxon>
        <taxon>Elysia</taxon>
    </lineage>
</organism>
<dbReference type="AlphaFoldDB" id="A0AAV4IWE2"/>
<dbReference type="InterPro" id="IPR048367">
    <property type="entry name" value="TNP-like_RNaseH_C"/>
</dbReference>
<gene>
    <name evidence="2" type="ORF">ElyMa_003120700</name>
</gene>
<evidence type="ECO:0000259" key="1">
    <source>
        <dbReference type="Pfam" id="PF21789"/>
    </source>
</evidence>
<keyword evidence="3" id="KW-1185">Reference proteome</keyword>
<reference evidence="2 3" key="1">
    <citation type="journal article" date="2021" name="Elife">
        <title>Chloroplast acquisition without the gene transfer in kleptoplastic sea slugs, Plakobranchus ocellatus.</title>
        <authorList>
            <person name="Maeda T."/>
            <person name="Takahashi S."/>
            <person name="Yoshida T."/>
            <person name="Shimamura S."/>
            <person name="Takaki Y."/>
            <person name="Nagai Y."/>
            <person name="Toyoda A."/>
            <person name="Suzuki Y."/>
            <person name="Arimoto A."/>
            <person name="Ishii H."/>
            <person name="Satoh N."/>
            <person name="Nishiyama T."/>
            <person name="Hasebe M."/>
            <person name="Maruyama T."/>
            <person name="Minagawa J."/>
            <person name="Obokata J."/>
            <person name="Shigenobu S."/>
        </authorList>
    </citation>
    <scope>NUCLEOTIDE SEQUENCE [LARGE SCALE GENOMIC DNA]</scope>
</reference>
<accession>A0AAV4IWE2</accession>
<protein>
    <submittedName>
        <fullName evidence="2">Transposable element P transposase-like Protein</fullName>
    </submittedName>
</protein>
<dbReference type="EMBL" id="BMAT01006447">
    <property type="protein sequence ID" value="GFS12816.1"/>
    <property type="molecule type" value="Genomic_DNA"/>
</dbReference>
<evidence type="ECO:0000313" key="3">
    <source>
        <dbReference type="Proteomes" id="UP000762676"/>
    </source>
</evidence>
<proteinExistence type="predicted"/>